<evidence type="ECO:0000256" key="2">
    <source>
        <dbReference type="ARBA" id="ARBA00012162"/>
    </source>
</evidence>
<dbReference type="GO" id="GO:0032259">
    <property type="term" value="P:methylation"/>
    <property type="evidence" value="ECO:0007669"/>
    <property type="project" value="UniProtKB-KW"/>
</dbReference>
<dbReference type="EMBL" id="JACPSX010000027">
    <property type="protein sequence ID" value="MBI3013768.1"/>
    <property type="molecule type" value="Genomic_DNA"/>
</dbReference>
<evidence type="ECO:0000256" key="3">
    <source>
        <dbReference type="ARBA" id="ARBA00022573"/>
    </source>
</evidence>
<feature type="non-terminal residue" evidence="13">
    <location>
        <position position="331"/>
    </location>
</feature>
<dbReference type="CDD" id="cd11642">
    <property type="entry name" value="SUMT"/>
    <property type="match status" value="1"/>
</dbReference>
<evidence type="ECO:0000256" key="5">
    <source>
        <dbReference type="ARBA" id="ARBA00022679"/>
    </source>
</evidence>
<proteinExistence type="inferred from homology"/>
<evidence type="ECO:0000256" key="4">
    <source>
        <dbReference type="ARBA" id="ARBA00022603"/>
    </source>
</evidence>
<evidence type="ECO:0000256" key="9">
    <source>
        <dbReference type="ARBA" id="ARBA00060548"/>
    </source>
</evidence>
<dbReference type="InterPro" id="IPR014776">
    <property type="entry name" value="4pyrrole_Mease_sub2"/>
</dbReference>
<keyword evidence="7" id="KW-0627">Porphyrin biosynthesis</keyword>
<comment type="similarity">
    <text evidence="1 10">Belongs to the precorrin methyltransferase family.</text>
</comment>
<evidence type="ECO:0000259" key="12">
    <source>
        <dbReference type="Pfam" id="PF02602"/>
    </source>
</evidence>
<dbReference type="InterPro" id="IPR003043">
    <property type="entry name" value="Uropor_MeTrfase_CS"/>
</dbReference>
<dbReference type="SUPFAM" id="SSF53790">
    <property type="entry name" value="Tetrapyrrole methylase"/>
    <property type="match status" value="1"/>
</dbReference>
<evidence type="ECO:0000256" key="7">
    <source>
        <dbReference type="ARBA" id="ARBA00023244"/>
    </source>
</evidence>
<dbReference type="Pfam" id="PF00590">
    <property type="entry name" value="TP_methylase"/>
    <property type="match status" value="1"/>
</dbReference>
<name>A0A932GMB1_UNCTE</name>
<keyword evidence="5 10" id="KW-0808">Transferase</keyword>
<keyword evidence="4 10" id="KW-0489">Methyltransferase</keyword>
<dbReference type="GO" id="GO:0019354">
    <property type="term" value="P:siroheme biosynthetic process"/>
    <property type="evidence" value="ECO:0007669"/>
    <property type="project" value="InterPro"/>
</dbReference>
<sequence>MQEADVVIYDWLSSPDLLSLVPAHAELIYVGKRAGIHTLPQDKINQLLVEKARAGLRVVRLKGGDPFIFGRGGEEAETLAGEGIEFEVVPGITSAVAVPAYAGIPLTHREFSSSVAILTGFEEGGKKESSIDWEKISTGVGTLVFLMGVTALPRIVQQLVRHGRSPDTPVAVIQWGTTARQRTVEGTLRTIVELVNAAGLRPPAVTVVGDVVSLRRKLRWYESLPLFGKRIVVTRARGQAGRFSERLRQLGAQPLEFPVIEVLPPESWAPLDDAISRLSSFSWLIFTSANGVGFFVERLFAQGKDMRELKGVRVAAIGSETSVALGQRGLK</sequence>
<dbReference type="InterPro" id="IPR000878">
    <property type="entry name" value="4pyrrol_Mease"/>
</dbReference>
<evidence type="ECO:0000256" key="1">
    <source>
        <dbReference type="ARBA" id="ARBA00005879"/>
    </source>
</evidence>
<reference evidence="13" key="1">
    <citation type="submission" date="2020-07" db="EMBL/GenBank/DDBJ databases">
        <title>Huge and variable diversity of episymbiotic CPR bacteria and DPANN archaea in groundwater ecosystems.</title>
        <authorList>
            <person name="He C.Y."/>
            <person name="Keren R."/>
            <person name="Whittaker M."/>
            <person name="Farag I.F."/>
            <person name="Doudna J."/>
            <person name="Cate J.H.D."/>
            <person name="Banfield J.F."/>
        </authorList>
    </citation>
    <scope>NUCLEOTIDE SEQUENCE</scope>
    <source>
        <strain evidence="13">NC_groundwater_717_Ag_S-0.2um_59_8</strain>
    </source>
</reference>
<dbReference type="FunFam" id="3.30.950.10:FF:000001">
    <property type="entry name" value="Siroheme synthase"/>
    <property type="match status" value="1"/>
</dbReference>
<dbReference type="AlphaFoldDB" id="A0A932GMB1"/>
<keyword evidence="3" id="KW-0169">Cobalamin biosynthesis</keyword>
<dbReference type="Proteomes" id="UP000741360">
    <property type="component" value="Unassembled WGS sequence"/>
</dbReference>
<evidence type="ECO:0000256" key="6">
    <source>
        <dbReference type="ARBA" id="ARBA00022691"/>
    </source>
</evidence>
<dbReference type="CDD" id="cd06578">
    <property type="entry name" value="HemD"/>
    <property type="match status" value="1"/>
</dbReference>
<dbReference type="NCBIfam" id="TIGR01469">
    <property type="entry name" value="cobA_cysG_Cterm"/>
    <property type="match status" value="1"/>
</dbReference>
<feature type="domain" description="Tetrapyrrole biosynthesis uroporphyrinogen III synthase" evidence="12">
    <location>
        <begin position="242"/>
        <end position="331"/>
    </location>
</feature>
<dbReference type="InterPro" id="IPR036108">
    <property type="entry name" value="4pyrrol_syn_uPrphyn_synt_sf"/>
</dbReference>
<dbReference type="Gene3D" id="3.40.1010.10">
    <property type="entry name" value="Cobalt-precorrin-4 Transmethylase, Domain 1"/>
    <property type="match status" value="1"/>
</dbReference>
<evidence type="ECO:0000313" key="13">
    <source>
        <dbReference type="EMBL" id="MBI3013768.1"/>
    </source>
</evidence>
<dbReference type="Gene3D" id="3.30.950.10">
    <property type="entry name" value="Methyltransferase, Cobalt-precorrin-4 Transmethylase, Domain 2"/>
    <property type="match status" value="1"/>
</dbReference>
<comment type="caution">
    <text evidence="13">The sequence shown here is derived from an EMBL/GenBank/DDBJ whole genome shotgun (WGS) entry which is preliminary data.</text>
</comment>
<dbReference type="InterPro" id="IPR003754">
    <property type="entry name" value="4pyrrol_synth_uPrphyn_synth"/>
</dbReference>
<accession>A0A932GMB1</accession>
<dbReference type="FunFam" id="3.40.1010.10:FF:000001">
    <property type="entry name" value="Siroheme synthase"/>
    <property type="match status" value="1"/>
</dbReference>
<dbReference type="PANTHER" id="PTHR45790">
    <property type="entry name" value="SIROHEME SYNTHASE-RELATED"/>
    <property type="match status" value="1"/>
</dbReference>
<dbReference type="InterPro" id="IPR035996">
    <property type="entry name" value="4pyrrol_Methylase_sf"/>
</dbReference>
<evidence type="ECO:0000313" key="14">
    <source>
        <dbReference type="Proteomes" id="UP000741360"/>
    </source>
</evidence>
<dbReference type="NCBIfam" id="NF004790">
    <property type="entry name" value="PRK06136.1"/>
    <property type="match status" value="1"/>
</dbReference>
<dbReference type="InterPro" id="IPR050161">
    <property type="entry name" value="Siro_Cobalamin_biosynth"/>
</dbReference>
<evidence type="ECO:0000256" key="8">
    <source>
        <dbReference type="ARBA" id="ARBA00025705"/>
    </source>
</evidence>
<dbReference type="PANTHER" id="PTHR45790:SF3">
    <property type="entry name" value="S-ADENOSYL-L-METHIONINE-DEPENDENT UROPORPHYRINOGEN III METHYLTRANSFERASE, CHLOROPLASTIC"/>
    <property type="match status" value="1"/>
</dbReference>
<comment type="pathway">
    <text evidence="9">Cofactor biosynthesis; adenosylcobalamin biosynthesis; precorrin-2 from uroporphyrinogen III: step 1/1.</text>
</comment>
<feature type="domain" description="Tetrapyrrole methylase" evidence="11">
    <location>
        <begin position="2"/>
        <end position="191"/>
    </location>
</feature>
<protein>
    <recommendedName>
        <fullName evidence="2">uroporphyrinogen-III C-methyltransferase</fullName>
        <ecNumber evidence="2">2.1.1.107</ecNumber>
    </recommendedName>
</protein>
<dbReference type="GO" id="GO:0004852">
    <property type="term" value="F:uroporphyrinogen-III synthase activity"/>
    <property type="evidence" value="ECO:0007669"/>
    <property type="project" value="InterPro"/>
</dbReference>
<comment type="pathway">
    <text evidence="8">Porphyrin-containing compound metabolism; siroheme biosynthesis; precorrin-2 from uroporphyrinogen III: step 1/1.</text>
</comment>
<dbReference type="Pfam" id="PF02602">
    <property type="entry name" value="HEM4"/>
    <property type="match status" value="1"/>
</dbReference>
<dbReference type="GO" id="GO:0009236">
    <property type="term" value="P:cobalamin biosynthetic process"/>
    <property type="evidence" value="ECO:0007669"/>
    <property type="project" value="UniProtKB-KW"/>
</dbReference>
<dbReference type="EC" id="2.1.1.107" evidence="2"/>
<dbReference type="Gene3D" id="3.40.50.10090">
    <property type="match status" value="2"/>
</dbReference>
<organism evidence="13 14">
    <name type="scientific">Tectimicrobiota bacterium</name>
    <dbReference type="NCBI Taxonomy" id="2528274"/>
    <lineage>
        <taxon>Bacteria</taxon>
        <taxon>Pseudomonadati</taxon>
        <taxon>Nitrospinota/Tectimicrobiota group</taxon>
        <taxon>Candidatus Tectimicrobiota</taxon>
    </lineage>
</organism>
<dbReference type="SUPFAM" id="SSF69618">
    <property type="entry name" value="HemD-like"/>
    <property type="match status" value="1"/>
</dbReference>
<evidence type="ECO:0000256" key="10">
    <source>
        <dbReference type="RuleBase" id="RU003960"/>
    </source>
</evidence>
<evidence type="ECO:0000259" key="11">
    <source>
        <dbReference type="Pfam" id="PF00590"/>
    </source>
</evidence>
<dbReference type="InterPro" id="IPR006366">
    <property type="entry name" value="CobA/CysG_C"/>
</dbReference>
<keyword evidence="6" id="KW-0949">S-adenosyl-L-methionine</keyword>
<dbReference type="PROSITE" id="PS00840">
    <property type="entry name" value="SUMT_2"/>
    <property type="match status" value="1"/>
</dbReference>
<gene>
    <name evidence="13" type="primary">cobA</name>
    <name evidence="13" type="ORF">HYY65_01585</name>
</gene>
<dbReference type="GO" id="GO:0004851">
    <property type="term" value="F:uroporphyrin-III C-methyltransferase activity"/>
    <property type="evidence" value="ECO:0007669"/>
    <property type="project" value="UniProtKB-EC"/>
</dbReference>
<dbReference type="InterPro" id="IPR014777">
    <property type="entry name" value="4pyrrole_Mease_sub1"/>
</dbReference>